<dbReference type="SUPFAM" id="SSF48726">
    <property type="entry name" value="Immunoglobulin"/>
    <property type="match status" value="1"/>
</dbReference>
<dbReference type="InterPro" id="IPR036179">
    <property type="entry name" value="Ig-like_dom_sf"/>
</dbReference>
<evidence type="ECO:0000256" key="3">
    <source>
        <dbReference type="ARBA" id="ARBA00023319"/>
    </source>
</evidence>
<dbReference type="InterPro" id="IPR007110">
    <property type="entry name" value="Ig-like_dom"/>
</dbReference>
<dbReference type="PROSITE" id="PS50835">
    <property type="entry name" value="IG_LIKE"/>
    <property type="match status" value="1"/>
</dbReference>
<accession>A0AAW1USZ6</accession>
<dbReference type="SMART" id="SM00408">
    <property type="entry name" value="IGc2"/>
    <property type="match status" value="1"/>
</dbReference>
<dbReference type="SMART" id="SM00409">
    <property type="entry name" value="IG"/>
    <property type="match status" value="1"/>
</dbReference>
<comment type="caution">
    <text evidence="5">The sequence shown here is derived from an EMBL/GenBank/DDBJ whole genome shotgun (WGS) entry which is preliminary data.</text>
</comment>
<evidence type="ECO:0000313" key="6">
    <source>
        <dbReference type="Proteomes" id="UP001431783"/>
    </source>
</evidence>
<organism evidence="5 6">
    <name type="scientific">Henosepilachna vigintioctopunctata</name>
    <dbReference type="NCBI Taxonomy" id="420089"/>
    <lineage>
        <taxon>Eukaryota</taxon>
        <taxon>Metazoa</taxon>
        <taxon>Ecdysozoa</taxon>
        <taxon>Arthropoda</taxon>
        <taxon>Hexapoda</taxon>
        <taxon>Insecta</taxon>
        <taxon>Pterygota</taxon>
        <taxon>Neoptera</taxon>
        <taxon>Endopterygota</taxon>
        <taxon>Coleoptera</taxon>
        <taxon>Polyphaga</taxon>
        <taxon>Cucujiformia</taxon>
        <taxon>Coccinelloidea</taxon>
        <taxon>Coccinellidae</taxon>
        <taxon>Epilachninae</taxon>
        <taxon>Epilachnini</taxon>
        <taxon>Henosepilachna</taxon>
    </lineage>
</organism>
<gene>
    <name evidence="5" type="ORF">WA026_004910</name>
</gene>
<dbReference type="InterPro" id="IPR003598">
    <property type="entry name" value="Ig_sub2"/>
</dbReference>
<reference evidence="5 6" key="1">
    <citation type="submission" date="2023-03" db="EMBL/GenBank/DDBJ databases">
        <title>Genome insight into feeding habits of ladybird beetles.</title>
        <authorList>
            <person name="Li H.-S."/>
            <person name="Huang Y.-H."/>
            <person name="Pang H."/>
        </authorList>
    </citation>
    <scope>NUCLEOTIDE SEQUENCE [LARGE SCALE GENOMIC DNA]</scope>
    <source>
        <strain evidence="5">SYSU_2023b</strain>
        <tissue evidence="5">Whole body</tissue>
    </source>
</reference>
<dbReference type="Gene3D" id="2.60.40.10">
    <property type="entry name" value="Immunoglobulins"/>
    <property type="match status" value="1"/>
</dbReference>
<dbReference type="GO" id="GO:0007156">
    <property type="term" value="P:homophilic cell adhesion via plasma membrane adhesion molecules"/>
    <property type="evidence" value="ECO:0007669"/>
    <property type="project" value="TreeGrafter"/>
</dbReference>
<dbReference type="PANTHER" id="PTHR45080">
    <property type="entry name" value="CONTACTIN 5"/>
    <property type="match status" value="1"/>
</dbReference>
<name>A0AAW1USZ6_9CUCU</name>
<dbReference type="InterPro" id="IPR013783">
    <property type="entry name" value="Ig-like_fold"/>
</dbReference>
<dbReference type="EMBL" id="JARQZJ010000092">
    <property type="protein sequence ID" value="KAK9883974.1"/>
    <property type="molecule type" value="Genomic_DNA"/>
</dbReference>
<keyword evidence="1" id="KW-0732">Signal</keyword>
<keyword evidence="2" id="KW-1015">Disulfide bond</keyword>
<dbReference type="Proteomes" id="UP001431783">
    <property type="component" value="Unassembled WGS sequence"/>
</dbReference>
<dbReference type="Pfam" id="PF13927">
    <property type="entry name" value="Ig_3"/>
    <property type="match status" value="1"/>
</dbReference>
<feature type="domain" description="Ig-like" evidence="4">
    <location>
        <begin position="35"/>
        <end position="123"/>
    </location>
</feature>
<evidence type="ECO:0000313" key="5">
    <source>
        <dbReference type="EMBL" id="KAK9883974.1"/>
    </source>
</evidence>
<proteinExistence type="predicted"/>
<evidence type="ECO:0000256" key="1">
    <source>
        <dbReference type="ARBA" id="ARBA00022729"/>
    </source>
</evidence>
<keyword evidence="3" id="KW-0393">Immunoglobulin domain</keyword>
<evidence type="ECO:0000259" key="4">
    <source>
        <dbReference type="PROSITE" id="PS50835"/>
    </source>
</evidence>
<dbReference type="InterPro" id="IPR003599">
    <property type="entry name" value="Ig_sub"/>
</dbReference>
<protein>
    <recommendedName>
        <fullName evidence="4">Ig-like domain-containing protein</fullName>
    </recommendedName>
</protein>
<dbReference type="GO" id="GO:0005886">
    <property type="term" value="C:plasma membrane"/>
    <property type="evidence" value="ECO:0007669"/>
    <property type="project" value="TreeGrafter"/>
</dbReference>
<evidence type="ECO:0000256" key="2">
    <source>
        <dbReference type="ARBA" id="ARBA00023157"/>
    </source>
</evidence>
<sequence length="204" mass="23839">MSQKDNIYKLEIENAKVDDIDNYTCSVEDDVREIPVFIKPLVKMPGNINTVENEKLKIHCSVYGDPVPEIFWTYSNDTSNFTSIESINDTNSIITLEMDDKKIENSILLIHNVQMWHRGEYSCFGKPPYNHKLVNATVMVRVKGMYADNDYFKKPNKINEFIWFLCALSFAFESLEIQKSSNFFVLNILHYLSLYNTTYRLFLS</sequence>
<dbReference type="PANTHER" id="PTHR45080:SF8">
    <property type="entry name" value="IG-LIKE DOMAIN-CONTAINING PROTEIN"/>
    <property type="match status" value="1"/>
</dbReference>
<dbReference type="AlphaFoldDB" id="A0AAW1USZ6"/>
<dbReference type="InterPro" id="IPR050958">
    <property type="entry name" value="Cell_Adh-Cytoskel_Orgn"/>
</dbReference>
<keyword evidence="6" id="KW-1185">Reference proteome</keyword>